<evidence type="ECO:0000313" key="3">
    <source>
        <dbReference type="Proteomes" id="UP000033423"/>
    </source>
</evidence>
<dbReference type="EMBL" id="LACI01000893">
    <property type="protein sequence ID" value="KJU85712.1"/>
    <property type="molecule type" value="Genomic_DNA"/>
</dbReference>
<dbReference type="Pfam" id="PF18743">
    <property type="entry name" value="AHJR-like"/>
    <property type="match status" value="1"/>
</dbReference>
<evidence type="ECO:0000259" key="1">
    <source>
        <dbReference type="Pfam" id="PF18743"/>
    </source>
</evidence>
<proteinExistence type="predicted"/>
<name>A0A0F3GV08_9BACT</name>
<organism evidence="2 3">
    <name type="scientific">Candidatus Magnetobacterium bavaricum</name>
    <dbReference type="NCBI Taxonomy" id="29290"/>
    <lineage>
        <taxon>Bacteria</taxon>
        <taxon>Pseudomonadati</taxon>
        <taxon>Nitrospirota</taxon>
        <taxon>Thermodesulfovibrionia</taxon>
        <taxon>Thermodesulfovibrionales</taxon>
        <taxon>Candidatus Magnetobacteriaceae</taxon>
        <taxon>Candidatus Magnetobacterium</taxon>
    </lineage>
</organism>
<gene>
    <name evidence="2" type="ORF">MBAV_002092</name>
</gene>
<accession>A0A0F3GV08</accession>
<reference evidence="2 3" key="1">
    <citation type="submission" date="2015-02" db="EMBL/GenBank/DDBJ databases">
        <title>Single-cell genomics of uncultivated deep-branching MTB reveals a conserved set of magnetosome genes.</title>
        <authorList>
            <person name="Kolinko S."/>
            <person name="Richter M."/>
            <person name="Glockner F.O."/>
            <person name="Brachmann A."/>
            <person name="Schuler D."/>
        </authorList>
    </citation>
    <scope>NUCLEOTIDE SEQUENCE [LARGE SCALE GENOMIC DNA]</scope>
    <source>
        <strain evidence="2">TM-1</strain>
    </source>
</reference>
<evidence type="ECO:0000313" key="2">
    <source>
        <dbReference type="EMBL" id="KJU85712.1"/>
    </source>
</evidence>
<sequence length="208" mass="23683">MDIKREIISKYLPNMIVDQLADKYERQGYQVDRDYNIVDNYHADLFAQNAVESIVFEVKSGTLTPDKKAKLKALGAYIKSKVNWKFKLVLAEPPSEKEIIIEDIEDILTVLLGNSDVPYELSKDSKNVRFDKVSDVEVKGNRIHKDGKIEVNGIGFVDVVWQYGEAMKTTDSFPFTFVVTLDFANSKHELNSLMVDTSSFEEEDSSDI</sequence>
<dbReference type="Proteomes" id="UP000033423">
    <property type="component" value="Unassembled WGS sequence"/>
</dbReference>
<comment type="caution">
    <text evidence="2">The sequence shown here is derived from an EMBL/GenBank/DDBJ whole genome shotgun (WGS) entry which is preliminary data.</text>
</comment>
<feature type="domain" description="REase AHJR-like" evidence="1">
    <location>
        <begin position="17"/>
        <end position="96"/>
    </location>
</feature>
<keyword evidence="3" id="KW-1185">Reference proteome</keyword>
<dbReference type="AlphaFoldDB" id="A0A0F3GV08"/>
<dbReference type="InterPro" id="IPR040902">
    <property type="entry name" value="AHJR-like"/>
</dbReference>
<protein>
    <recommendedName>
        <fullName evidence="1">REase AHJR-like domain-containing protein</fullName>
    </recommendedName>
</protein>